<evidence type="ECO:0000313" key="4">
    <source>
        <dbReference type="Proteomes" id="UP000008718"/>
    </source>
</evidence>
<gene>
    <name evidence="3" type="ordered locus">Palpr_0364</name>
</gene>
<dbReference type="KEGG" id="ppn:Palpr_0364"/>
<dbReference type="GO" id="GO:0005829">
    <property type="term" value="C:cytosol"/>
    <property type="evidence" value="ECO:0007669"/>
    <property type="project" value="TreeGrafter"/>
</dbReference>
<dbReference type="OrthoDB" id="9772349at2"/>
<reference key="1">
    <citation type="submission" date="2010-11" db="EMBL/GenBank/DDBJ databases">
        <title>The complete genome of Paludibacter propionicigenes DSM 17365.</title>
        <authorList>
            <consortium name="US DOE Joint Genome Institute (JGI-PGF)"/>
            <person name="Lucas S."/>
            <person name="Copeland A."/>
            <person name="Lapidus A."/>
            <person name="Bruce D."/>
            <person name="Goodwin L."/>
            <person name="Pitluck S."/>
            <person name="Kyrpides N."/>
            <person name="Mavromatis K."/>
            <person name="Ivanova N."/>
            <person name="Munk A.C."/>
            <person name="Brettin T."/>
            <person name="Detter J.C."/>
            <person name="Han C."/>
            <person name="Tapia R."/>
            <person name="Land M."/>
            <person name="Hauser L."/>
            <person name="Markowitz V."/>
            <person name="Cheng J.-F."/>
            <person name="Hugenholtz P."/>
            <person name="Woyke T."/>
            <person name="Wu D."/>
            <person name="Gronow S."/>
            <person name="Wellnitz S."/>
            <person name="Brambilla E."/>
            <person name="Klenk H.-P."/>
            <person name="Eisen J.A."/>
        </authorList>
    </citation>
    <scope>NUCLEOTIDE SEQUENCE</scope>
    <source>
        <strain>WB4</strain>
    </source>
</reference>
<dbReference type="InterPro" id="IPR002201">
    <property type="entry name" value="Glyco_trans_9"/>
</dbReference>
<dbReference type="SUPFAM" id="SSF53756">
    <property type="entry name" value="UDP-Glycosyltransferase/glycogen phosphorylase"/>
    <property type="match status" value="1"/>
</dbReference>
<dbReference type="GO" id="GO:0008713">
    <property type="term" value="F:ADP-heptose-lipopolysaccharide heptosyltransferase activity"/>
    <property type="evidence" value="ECO:0007669"/>
    <property type="project" value="TreeGrafter"/>
</dbReference>
<protein>
    <submittedName>
        <fullName evidence="3">Glycosyl transferase family 9</fullName>
    </submittedName>
</protein>
<dbReference type="CAZy" id="GT9">
    <property type="family name" value="Glycosyltransferase Family 9"/>
</dbReference>
<dbReference type="RefSeq" id="WP_013443894.1">
    <property type="nucleotide sequence ID" value="NC_014734.1"/>
</dbReference>
<accession>E4T1D1</accession>
<dbReference type="Pfam" id="PF01075">
    <property type="entry name" value="Glyco_transf_9"/>
    <property type="match status" value="1"/>
</dbReference>
<dbReference type="PANTHER" id="PTHR30160:SF7">
    <property type="entry name" value="ADP-HEPTOSE--LPS HEPTOSYLTRANSFERASE 2"/>
    <property type="match status" value="1"/>
</dbReference>
<dbReference type="HOGENOM" id="CLU_038371_3_0_10"/>
<organism evidence="3 4">
    <name type="scientific">Paludibacter propionicigenes (strain DSM 17365 / JCM 13257 / WB4)</name>
    <dbReference type="NCBI Taxonomy" id="694427"/>
    <lineage>
        <taxon>Bacteria</taxon>
        <taxon>Pseudomonadati</taxon>
        <taxon>Bacteroidota</taxon>
        <taxon>Bacteroidia</taxon>
        <taxon>Bacteroidales</taxon>
        <taxon>Paludibacteraceae</taxon>
        <taxon>Paludibacter</taxon>
    </lineage>
</organism>
<dbReference type="STRING" id="694427.Palpr_0364"/>
<sequence>MQKTKTINKILVIRFRRIGDAVLSSAICSSLKKSFPNAEIHYVLNENIAPLFENHPDIDKLITFSNDENDNIVKYLHKVWKIVRSNRYDIIVDCRSTVKTLFFSLFSSPTPYKLGISKKYNLISNHTIEVSNYESNVDRMVALLEPVQKELNLQLTKDFVLGITEKEQAEFKSYMIQEGIHFSKPIIVCTIAARIPRKIWNIDYMAEVLLRVIEKYDSQLIFNFVGDEFSVAQSVKEKMGNPSQVFLNVEAKSLRELGALLKNSDFFFGNEGGPRHISQALEIPSLAIYPPGVAKKEWLPNASDKYQGVEPADILSDSELVNLDYTEAFNSMTPDIIGERLFKMLDIYLKAKIN</sequence>
<dbReference type="Gene3D" id="3.40.50.2000">
    <property type="entry name" value="Glycogen Phosphorylase B"/>
    <property type="match status" value="2"/>
</dbReference>
<name>E4T1D1_PALPW</name>
<evidence type="ECO:0000256" key="2">
    <source>
        <dbReference type="ARBA" id="ARBA00022679"/>
    </source>
</evidence>
<dbReference type="Proteomes" id="UP000008718">
    <property type="component" value="Chromosome"/>
</dbReference>
<evidence type="ECO:0000313" key="3">
    <source>
        <dbReference type="EMBL" id="ADQ78525.1"/>
    </source>
</evidence>
<keyword evidence="4" id="KW-1185">Reference proteome</keyword>
<keyword evidence="1" id="KW-0328">Glycosyltransferase</keyword>
<dbReference type="EMBL" id="CP002345">
    <property type="protein sequence ID" value="ADQ78525.1"/>
    <property type="molecule type" value="Genomic_DNA"/>
</dbReference>
<dbReference type="eggNOG" id="COG0859">
    <property type="taxonomic scope" value="Bacteria"/>
</dbReference>
<keyword evidence="2 3" id="KW-0808">Transferase</keyword>
<dbReference type="InterPro" id="IPR051199">
    <property type="entry name" value="LPS_LOS_Heptosyltrfase"/>
</dbReference>
<dbReference type="AlphaFoldDB" id="E4T1D1"/>
<dbReference type="CDD" id="cd03789">
    <property type="entry name" value="GT9_LPS_heptosyltransferase"/>
    <property type="match status" value="1"/>
</dbReference>
<evidence type="ECO:0000256" key="1">
    <source>
        <dbReference type="ARBA" id="ARBA00022676"/>
    </source>
</evidence>
<proteinExistence type="predicted"/>
<reference evidence="3 4" key="2">
    <citation type="journal article" date="2011" name="Stand. Genomic Sci.">
        <title>Complete genome sequence of Paludibacter propionicigenes type strain (WB4).</title>
        <authorList>
            <person name="Gronow S."/>
            <person name="Munk C."/>
            <person name="Lapidus A."/>
            <person name="Nolan M."/>
            <person name="Lucas S."/>
            <person name="Hammon N."/>
            <person name="Deshpande S."/>
            <person name="Cheng J.F."/>
            <person name="Tapia R."/>
            <person name="Han C."/>
            <person name="Goodwin L."/>
            <person name="Pitluck S."/>
            <person name="Liolios K."/>
            <person name="Ivanova N."/>
            <person name="Mavromatis K."/>
            <person name="Mikhailova N."/>
            <person name="Pati A."/>
            <person name="Chen A."/>
            <person name="Palaniappan K."/>
            <person name="Land M."/>
            <person name="Hauser L."/>
            <person name="Chang Y.J."/>
            <person name="Jeffries C.D."/>
            <person name="Brambilla E."/>
            <person name="Rohde M."/>
            <person name="Goker M."/>
            <person name="Detter J.C."/>
            <person name="Woyke T."/>
            <person name="Bristow J."/>
            <person name="Eisen J.A."/>
            <person name="Markowitz V."/>
            <person name="Hugenholtz P."/>
            <person name="Kyrpides N.C."/>
            <person name="Klenk H.P."/>
        </authorList>
    </citation>
    <scope>NUCLEOTIDE SEQUENCE [LARGE SCALE GENOMIC DNA]</scope>
    <source>
        <strain evidence="4">DSM 17365 / JCM 13257 / WB4</strain>
    </source>
</reference>
<dbReference type="GO" id="GO:0009244">
    <property type="term" value="P:lipopolysaccharide core region biosynthetic process"/>
    <property type="evidence" value="ECO:0007669"/>
    <property type="project" value="TreeGrafter"/>
</dbReference>
<dbReference type="PANTHER" id="PTHR30160">
    <property type="entry name" value="TETRAACYLDISACCHARIDE 4'-KINASE-RELATED"/>
    <property type="match status" value="1"/>
</dbReference>